<dbReference type="InterPro" id="IPR015915">
    <property type="entry name" value="Kelch-typ_b-propeller"/>
</dbReference>
<accession>A0AA88VB69</accession>
<dbReference type="Gene3D" id="2.120.10.80">
    <property type="entry name" value="Kelch-type beta propeller"/>
    <property type="match status" value="1"/>
</dbReference>
<protein>
    <recommendedName>
        <fullName evidence="2">Retrotransposon Copia-like N-terminal domain-containing protein</fullName>
    </recommendedName>
</protein>
<dbReference type="InterPro" id="IPR006652">
    <property type="entry name" value="Kelch_1"/>
</dbReference>
<evidence type="ECO:0000313" key="4">
    <source>
        <dbReference type="Proteomes" id="UP001188597"/>
    </source>
</evidence>
<reference evidence="3" key="1">
    <citation type="submission" date="2022-12" db="EMBL/GenBank/DDBJ databases">
        <title>Draft genome assemblies for two species of Escallonia (Escalloniales).</title>
        <authorList>
            <person name="Chanderbali A."/>
            <person name="Dervinis C."/>
            <person name="Anghel I."/>
            <person name="Soltis D."/>
            <person name="Soltis P."/>
            <person name="Zapata F."/>
        </authorList>
    </citation>
    <scope>NUCLEOTIDE SEQUENCE</scope>
    <source>
        <strain evidence="3">UCBG64.0493</strain>
        <tissue evidence="3">Leaf</tissue>
    </source>
</reference>
<name>A0AA88VB69_9ASTE</name>
<dbReference type="Pfam" id="PF01344">
    <property type="entry name" value="Kelch_1"/>
    <property type="match status" value="1"/>
</dbReference>
<feature type="region of interest" description="Disordered" evidence="1">
    <location>
        <begin position="245"/>
        <end position="277"/>
    </location>
</feature>
<comment type="caution">
    <text evidence="3">The sequence shown here is derived from an EMBL/GenBank/DDBJ whole genome shotgun (WGS) entry which is preliminary data.</text>
</comment>
<dbReference type="Proteomes" id="UP001188597">
    <property type="component" value="Unassembled WGS sequence"/>
</dbReference>
<feature type="non-terminal residue" evidence="3">
    <location>
        <position position="1"/>
    </location>
</feature>
<evidence type="ECO:0000313" key="3">
    <source>
        <dbReference type="EMBL" id="KAK3003860.1"/>
    </source>
</evidence>
<dbReference type="AlphaFoldDB" id="A0AA88VB69"/>
<dbReference type="PANTHER" id="PTHR44303:SF2">
    <property type="entry name" value="DNAJ HOMOLOG SUBFAMILY C MEMBER 16"/>
    <property type="match status" value="1"/>
</dbReference>
<dbReference type="InterPro" id="IPR029472">
    <property type="entry name" value="Copia-like_N"/>
</dbReference>
<dbReference type="PANTHER" id="PTHR44303">
    <property type="entry name" value="DNAJ HOMOLOG SUBFAMILY C MEMBER 16"/>
    <property type="match status" value="1"/>
</dbReference>
<organism evidence="3 4">
    <name type="scientific">Escallonia herrerae</name>
    <dbReference type="NCBI Taxonomy" id="1293975"/>
    <lineage>
        <taxon>Eukaryota</taxon>
        <taxon>Viridiplantae</taxon>
        <taxon>Streptophyta</taxon>
        <taxon>Embryophyta</taxon>
        <taxon>Tracheophyta</taxon>
        <taxon>Spermatophyta</taxon>
        <taxon>Magnoliopsida</taxon>
        <taxon>eudicotyledons</taxon>
        <taxon>Gunneridae</taxon>
        <taxon>Pentapetalae</taxon>
        <taxon>asterids</taxon>
        <taxon>campanulids</taxon>
        <taxon>Escalloniales</taxon>
        <taxon>Escalloniaceae</taxon>
        <taxon>Escallonia</taxon>
    </lineage>
</organism>
<evidence type="ECO:0000256" key="1">
    <source>
        <dbReference type="SAM" id="MobiDB-lite"/>
    </source>
</evidence>
<proteinExistence type="predicted"/>
<gene>
    <name evidence="3" type="ORF">RJ639_019497</name>
</gene>
<dbReference type="InterPro" id="IPR052448">
    <property type="entry name" value="DnaJ_C16_autophagy_reg"/>
</dbReference>
<sequence>ILLDGVANTGIVELGNVQLATYPAEKKSTGQPFFRNVTDWFATSILHLPRNTYYSKVQNFLGKSNRHKLFPMVKTAMTGAWRSLDSSEATSSTTMAHGGDHLSQLSFQLTSHKLTGKNYLEWAQSVKLAIDGRGKLGHLTGDVRQPAASDSSLSVWRSEKLFNHCVVDQLHGANHSAYPTEERDIMELGCDARGFSRAGNDTRIWYCAILAGRQSVELDKMPELPTYAKVVERAEILEADYEKFQKEKEEQRHKRGRTKTSDKNKGGGQNKKKLALQEGVRSTRRLSKICDTCDPSSAPSAIALKEKHLTFTWLDGEAQNRYCFFYIQSEHSYVSCGPRRDITDVPQLFIVRYKRADDEDSNNIEEDPKNSFSAALTSDLDPTSQLVANHNDSGEVPRLIASEFCNRRLSMSGKYSSRGGSGGRGSPAIRRCSGGAPAIRRCFGGWRHIWYTLTLDGESTAEKGKRKRGVLGEQSATNTTKQKSSAIWKTRIVSIESSIAAIGTCIYSMGGHCHDSAPTDEVQFGDLLRADKGWHQVPSSARMNRPRMSATSVTVDRKIYTFGGILPELNPGNSWAEVFDPDLAQWFPLPPPPHILPFVGVFAVMFDDSSRRILVGSQRSGALFIYSISNNSWEQLGVNFPLGGICQPVLVGGCLYWLDIDCIVVFDIAAHKFFEGEIVCTQKIRDKLYTVTECAYIPQFIHLGGDVFSLMWLKTISSDGDPIRYSDPDFLSHCHSEIVSANFQVFKGNGTVTASEISVRTYPLDTALNSLQIVECF</sequence>
<dbReference type="EMBL" id="JAVXUP010002351">
    <property type="protein sequence ID" value="KAK3003860.1"/>
    <property type="molecule type" value="Genomic_DNA"/>
</dbReference>
<keyword evidence="4" id="KW-1185">Reference proteome</keyword>
<dbReference type="SUPFAM" id="SSF117281">
    <property type="entry name" value="Kelch motif"/>
    <property type="match status" value="1"/>
</dbReference>
<feature type="domain" description="Retrotransposon Copia-like N-terminal" evidence="2">
    <location>
        <begin position="104"/>
        <end position="147"/>
    </location>
</feature>
<evidence type="ECO:0000259" key="2">
    <source>
        <dbReference type="Pfam" id="PF14244"/>
    </source>
</evidence>
<dbReference type="Pfam" id="PF14244">
    <property type="entry name" value="Retrotran_gag_3"/>
    <property type="match status" value="1"/>
</dbReference>